<feature type="compositionally biased region" description="Basic and acidic residues" evidence="1">
    <location>
        <begin position="91"/>
        <end position="108"/>
    </location>
</feature>
<sequence>MAMRNRQKNNFMLLKSVDEEETVGIVEIVEKLAPEAEQKTGKSAKKTRKVEKPETPAKPEKKAEKKTKGRRGINVSDLDFPTKVKVKAKTFPESDKAAVQKQEKVDRDASDEESATPQPSSETDHKRHHKRHKPAAKSTKLIFLVGAIVGVLGALYFGASNSSVGVEFPDFDTFVNFDSMSALLDDWKSVLPSSVNKMMSDFMETSKLHGSAESFAVGRSMQKEGLSTKFPVVMVPGVISTGLESWGLDGTEGCPSEQHFRKRLWGSFYMMKTMVMDKTCWLKHIMLDTETGLDPPNIRVRAAQGFEAADFFMAGYWIWNKILQNLAVIGYNPENMVSAAYDWRLSYLDLEIRDGYFSRLKSAIELQKKNSPTGEKSLLVGHSMGSQIIFYFMKWVEASGENFGNGGPNWVNDHVSGFVDISGSMLGTPKAIPALLSGEMKDTIQLNSLAVQGLEKFFSRRERVDMLRSFGGIASMLPKGGKVIWGDQESAPDDEASFMNINSTDNDAVNAPIDTYGNFISFPQVVGKYSAKNLTMDESIDFLLDQTSVSYKKRTKQHYSYGITKSRAQLKKNNQDYSKWVNPLEAELPNAPDMKIYCFYGVGNPTERSYTYREELDKSEHNLNVTIELNSQNAVKLADGDGTVSILTHTMCHKWKQAGSIYNPGNSRVTIVEMKHEPDRFDIRGGAKTAEHVDILGSAELNELVLRVASGKGDEIEDRYVSNLKEVTEKMDF</sequence>
<reference evidence="4" key="1">
    <citation type="submission" date="2016-05" db="EMBL/GenBank/DDBJ databases">
        <title>Comparative genomics of biotechnologically important yeasts.</title>
        <authorList>
            <consortium name="DOE Joint Genome Institute"/>
            <person name="Riley R."/>
            <person name="Haridas S."/>
            <person name="Wolfe K.H."/>
            <person name="Lopes M.R."/>
            <person name="Hittinger C.T."/>
            <person name="Goker M."/>
            <person name="Salamov A."/>
            <person name="Wisecaver J."/>
            <person name="Long T.M."/>
            <person name="Aerts A.L."/>
            <person name="Barry K."/>
            <person name="Choi C."/>
            <person name="Clum A."/>
            <person name="Coughlan A.Y."/>
            <person name="Deshpande S."/>
            <person name="Douglass A.P."/>
            <person name="Hanson S.J."/>
            <person name="Klenk H.-P."/>
            <person name="Labutti K."/>
            <person name="Lapidus A."/>
            <person name="Lindquist E."/>
            <person name="Lipzen A."/>
            <person name="Meier-Kolthoff J.P."/>
            <person name="Ohm R.A."/>
            <person name="Otillar R.P."/>
            <person name="Pangilinan J."/>
            <person name="Peng Y."/>
            <person name="Rokas A."/>
            <person name="Rosa C.A."/>
            <person name="Scheuner C."/>
            <person name="Sibirny A.A."/>
            <person name="Slot J.C."/>
            <person name="Stielow J.B."/>
            <person name="Sun H."/>
            <person name="Kurtzman C.P."/>
            <person name="Blackwell M."/>
            <person name="Grigoriev I.V."/>
            <person name="Jeffries T.W."/>
        </authorList>
    </citation>
    <scope>NUCLEOTIDE SEQUENCE [LARGE SCALE GENOMIC DNA]</scope>
    <source>
        <strain evidence="4">NRRL Y-12698</strain>
    </source>
</reference>
<evidence type="ECO:0000313" key="4">
    <source>
        <dbReference type="Proteomes" id="UP000094336"/>
    </source>
</evidence>
<dbReference type="PANTHER" id="PTHR11440">
    <property type="entry name" value="LECITHIN-CHOLESTEROL ACYLTRANSFERASE-RELATED"/>
    <property type="match status" value="1"/>
</dbReference>
<protein>
    <recommendedName>
        <fullName evidence="5">Phospholipid:diacylglycerol acyltransferase</fullName>
    </recommendedName>
</protein>
<feature type="compositionally biased region" description="Basic and acidic residues" evidence="1">
    <location>
        <begin position="50"/>
        <end position="63"/>
    </location>
</feature>
<evidence type="ECO:0000256" key="2">
    <source>
        <dbReference type="SAM" id="Phobius"/>
    </source>
</evidence>
<feature type="compositionally biased region" description="Basic residues" evidence="1">
    <location>
        <begin position="126"/>
        <end position="135"/>
    </location>
</feature>
<dbReference type="Gene3D" id="3.40.50.1820">
    <property type="entry name" value="alpha/beta hydrolase"/>
    <property type="match status" value="1"/>
</dbReference>
<dbReference type="GO" id="GO:0019432">
    <property type="term" value="P:triglyceride biosynthetic process"/>
    <property type="evidence" value="ECO:0007669"/>
    <property type="project" value="EnsemblFungi"/>
</dbReference>
<dbReference type="InterPro" id="IPR029058">
    <property type="entry name" value="AB_hydrolase_fold"/>
</dbReference>
<dbReference type="GeneID" id="30145529"/>
<dbReference type="GO" id="GO:0140042">
    <property type="term" value="P:lipid droplet formation"/>
    <property type="evidence" value="ECO:0007669"/>
    <property type="project" value="EnsemblFungi"/>
</dbReference>
<feature type="region of interest" description="Disordered" evidence="1">
    <location>
        <begin position="29"/>
        <end position="78"/>
    </location>
</feature>
<evidence type="ECO:0000313" key="3">
    <source>
        <dbReference type="EMBL" id="ODQ82992.1"/>
    </source>
</evidence>
<dbReference type="InterPro" id="IPR003386">
    <property type="entry name" value="LACT/PDAT_acylTrfase"/>
</dbReference>
<keyword evidence="4" id="KW-1185">Reference proteome</keyword>
<dbReference type="RefSeq" id="XP_018988320.1">
    <property type="nucleotide sequence ID" value="XM_019127676.1"/>
</dbReference>
<proteinExistence type="predicted"/>
<dbReference type="GO" id="GO:0032541">
    <property type="term" value="C:cortical endoplasmic reticulum"/>
    <property type="evidence" value="ECO:0007669"/>
    <property type="project" value="EnsemblFungi"/>
</dbReference>
<dbReference type="OrthoDB" id="190846at2759"/>
<dbReference type="GO" id="GO:0097038">
    <property type="term" value="C:perinuclear endoplasmic reticulum"/>
    <property type="evidence" value="ECO:0007669"/>
    <property type="project" value="EnsemblFungi"/>
</dbReference>
<dbReference type="SUPFAM" id="SSF53474">
    <property type="entry name" value="alpha/beta-Hydrolases"/>
    <property type="match status" value="1"/>
</dbReference>
<name>A0A1E3R0W7_9ASCO</name>
<feature type="region of interest" description="Disordered" evidence="1">
    <location>
        <begin position="91"/>
        <end position="135"/>
    </location>
</feature>
<dbReference type="EMBL" id="KV454426">
    <property type="protein sequence ID" value="ODQ82992.1"/>
    <property type="molecule type" value="Genomic_DNA"/>
</dbReference>
<keyword evidence="2" id="KW-0472">Membrane</keyword>
<feature type="compositionally biased region" description="Basic and acidic residues" evidence="1">
    <location>
        <begin position="29"/>
        <end position="40"/>
    </location>
</feature>
<evidence type="ECO:0008006" key="5">
    <source>
        <dbReference type="Google" id="ProtNLM"/>
    </source>
</evidence>
<evidence type="ECO:0000256" key="1">
    <source>
        <dbReference type="SAM" id="MobiDB-lite"/>
    </source>
</evidence>
<dbReference type="Pfam" id="PF02450">
    <property type="entry name" value="LCAT"/>
    <property type="match status" value="1"/>
</dbReference>
<dbReference type="AlphaFoldDB" id="A0A1E3R0W7"/>
<accession>A0A1E3R0W7</accession>
<feature type="transmembrane region" description="Helical" evidence="2">
    <location>
        <begin position="141"/>
        <end position="159"/>
    </location>
</feature>
<dbReference type="Proteomes" id="UP000094336">
    <property type="component" value="Unassembled WGS sequence"/>
</dbReference>
<dbReference type="GO" id="GO:0046027">
    <property type="term" value="F:phospholipid:diacylglycerol acyltransferase activity"/>
    <property type="evidence" value="ECO:0007669"/>
    <property type="project" value="EnsemblFungi"/>
</dbReference>
<organism evidence="3 4">
    <name type="scientific">Babjeviella inositovora NRRL Y-12698</name>
    <dbReference type="NCBI Taxonomy" id="984486"/>
    <lineage>
        <taxon>Eukaryota</taxon>
        <taxon>Fungi</taxon>
        <taxon>Dikarya</taxon>
        <taxon>Ascomycota</taxon>
        <taxon>Saccharomycotina</taxon>
        <taxon>Pichiomycetes</taxon>
        <taxon>Serinales incertae sedis</taxon>
        <taxon>Babjeviella</taxon>
    </lineage>
</organism>
<gene>
    <name evidence="3" type="ORF">BABINDRAFT_159470</name>
</gene>
<dbReference type="GO" id="GO:0008374">
    <property type="term" value="F:O-acyltransferase activity"/>
    <property type="evidence" value="ECO:0007669"/>
    <property type="project" value="InterPro"/>
</dbReference>
<dbReference type="STRING" id="984486.A0A1E3R0W7"/>
<keyword evidence="2" id="KW-0812">Transmembrane</keyword>
<keyword evidence="2" id="KW-1133">Transmembrane helix</keyword>